<dbReference type="EMBL" id="KU980965">
    <property type="protein sequence ID" value="ANS71198.1"/>
    <property type="molecule type" value="Genomic_DNA"/>
</dbReference>
<reference evidence="2 3" key="1">
    <citation type="journal article" date="2016" name="J. Gen. Virol.">
        <title>Genomic characterization of a novel poxvirus from a flying fox: evidence for a new genus?</title>
        <authorList>
            <person name="O'Dea M.A."/>
            <person name="Tu S.L."/>
            <person name="Pang S."/>
            <person name="De Ridder T."/>
            <person name="Jackson B."/>
            <person name="Upton C."/>
        </authorList>
    </citation>
    <scope>NUCLEOTIDE SEQUENCE [LARGE SCALE GENOMIC DNA]</scope>
    <source>
        <strain evidence="2 3">Australia</strain>
    </source>
</reference>
<protein>
    <submittedName>
        <fullName evidence="2">Zn finger-like protein</fullName>
    </submittedName>
</protein>
<feature type="compositionally biased region" description="Basic residues" evidence="1">
    <location>
        <begin position="15"/>
        <end position="24"/>
    </location>
</feature>
<dbReference type="Pfam" id="PF05077">
    <property type="entry name" value="DUF678"/>
    <property type="match status" value="1"/>
</dbReference>
<organism evidence="2 3">
    <name type="scientific">Pteropox virus</name>
    <dbReference type="NCBI Taxonomy" id="1873698"/>
    <lineage>
        <taxon>Viruses</taxon>
        <taxon>Varidnaviria</taxon>
        <taxon>Bamfordvirae</taxon>
        <taxon>Nucleocytoviricota</taxon>
        <taxon>Pokkesviricetes</taxon>
        <taxon>Chitovirales</taxon>
        <taxon>Poxviridae</taxon>
        <taxon>Chordopoxvirinae</taxon>
        <taxon>Pteropopoxvirus</taxon>
        <taxon>Pteropopoxvirus pteropox</taxon>
    </lineage>
</organism>
<dbReference type="GeneID" id="28340441"/>
<dbReference type="KEGG" id="vg:28340441"/>
<keyword evidence="3" id="KW-1185">Reference proteome</keyword>
<dbReference type="Proteomes" id="UP000203626">
    <property type="component" value="Segment"/>
</dbReference>
<dbReference type="OrthoDB" id="26640at10239"/>
<proteinExistence type="predicted"/>
<accession>A0A1B1MRI5</accession>
<dbReference type="RefSeq" id="YP_009268829.1">
    <property type="nucleotide sequence ID" value="NC_030656.1"/>
</dbReference>
<evidence type="ECO:0000313" key="3">
    <source>
        <dbReference type="Proteomes" id="UP000203626"/>
    </source>
</evidence>
<feature type="region of interest" description="Disordered" evidence="1">
    <location>
        <begin position="1"/>
        <end position="26"/>
    </location>
</feature>
<gene>
    <name evidence="2" type="ORF">PTPV-Aus-114</name>
</gene>
<evidence type="ECO:0000256" key="1">
    <source>
        <dbReference type="SAM" id="MobiDB-lite"/>
    </source>
</evidence>
<evidence type="ECO:0000313" key="2">
    <source>
        <dbReference type="EMBL" id="ANS71198.1"/>
    </source>
</evidence>
<name>A0A1B1MRI5_9POXV</name>
<sequence>MSSEQVGIIDESAGYKKKRKRRPPRTTVVEDEDSCTTCSSCHSLLVKVADITKVSLNGLKLAGSGSVLECAACGSALRPLNEFYS</sequence>
<dbReference type="InterPro" id="IPR007769">
    <property type="entry name" value="Poxvirus_A19"/>
</dbReference>